<reference evidence="1" key="1">
    <citation type="submission" date="2014-11" db="EMBL/GenBank/DDBJ databases">
        <authorList>
            <person name="Amaro Gonzalez C."/>
        </authorList>
    </citation>
    <scope>NUCLEOTIDE SEQUENCE</scope>
</reference>
<proteinExistence type="predicted"/>
<dbReference type="EMBL" id="GBXM01057868">
    <property type="protein sequence ID" value="JAH50709.1"/>
    <property type="molecule type" value="Transcribed_RNA"/>
</dbReference>
<protein>
    <submittedName>
        <fullName evidence="1">Uncharacterized protein</fullName>
    </submittedName>
</protein>
<dbReference type="AlphaFoldDB" id="A0A0E9TAH3"/>
<name>A0A0E9TAH3_ANGAN</name>
<accession>A0A0E9TAH3</accession>
<reference evidence="1" key="2">
    <citation type="journal article" date="2015" name="Fish Shellfish Immunol.">
        <title>Early steps in the European eel (Anguilla anguilla)-Vibrio vulnificus interaction in the gills: Role of the RtxA13 toxin.</title>
        <authorList>
            <person name="Callol A."/>
            <person name="Pajuelo D."/>
            <person name="Ebbesson L."/>
            <person name="Teles M."/>
            <person name="MacKenzie S."/>
            <person name="Amaro C."/>
        </authorList>
    </citation>
    <scope>NUCLEOTIDE SEQUENCE</scope>
</reference>
<organism evidence="1">
    <name type="scientific">Anguilla anguilla</name>
    <name type="common">European freshwater eel</name>
    <name type="synonym">Muraena anguilla</name>
    <dbReference type="NCBI Taxonomy" id="7936"/>
    <lineage>
        <taxon>Eukaryota</taxon>
        <taxon>Metazoa</taxon>
        <taxon>Chordata</taxon>
        <taxon>Craniata</taxon>
        <taxon>Vertebrata</taxon>
        <taxon>Euteleostomi</taxon>
        <taxon>Actinopterygii</taxon>
        <taxon>Neopterygii</taxon>
        <taxon>Teleostei</taxon>
        <taxon>Anguilliformes</taxon>
        <taxon>Anguillidae</taxon>
        <taxon>Anguilla</taxon>
    </lineage>
</organism>
<sequence>METCGLSGCGPVTSYPLRGLEMRGTVSTTRSLLECSDSSDSLTDMEFRLRSLSSPPFWRFSRALHLY</sequence>
<evidence type="ECO:0000313" key="1">
    <source>
        <dbReference type="EMBL" id="JAH50709.1"/>
    </source>
</evidence>